<gene>
    <name evidence="2" type="ORF">CARN5_3210</name>
</gene>
<accession>E6QH63</accession>
<dbReference type="AlphaFoldDB" id="E6QH63"/>
<feature type="region of interest" description="Disordered" evidence="1">
    <location>
        <begin position="1"/>
        <end position="21"/>
    </location>
</feature>
<sequence>MDVSIRFPLKNAMHEESTDSQKTLESLVPDGVAALDIPSATISHTRSRSVPSSRSSRNADFWSRWQHPQHAAPTR</sequence>
<reference evidence="2" key="1">
    <citation type="submission" date="2009-10" db="EMBL/GenBank/DDBJ databases">
        <title>Diversity of trophic interactions inside an arsenic-rich microbial ecosystem.</title>
        <authorList>
            <person name="Bertin P.N."/>
            <person name="Heinrich-Salmeron A."/>
            <person name="Pelletier E."/>
            <person name="Goulhen-Chollet F."/>
            <person name="Arsene-Ploetze F."/>
            <person name="Gallien S."/>
            <person name="Calteau A."/>
            <person name="Vallenet D."/>
            <person name="Casiot C."/>
            <person name="Chane-Woon-Ming B."/>
            <person name="Giloteaux L."/>
            <person name="Barakat M."/>
            <person name="Bonnefoy V."/>
            <person name="Bruneel O."/>
            <person name="Chandler M."/>
            <person name="Cleiss J."/>
            <person name="Duran R."/>
            <person name="Elbaz-Poulichet F."/>
            <person name="Fonknechten N."/>
            <person name="Lauga B."/>
            <person name="Mornico D."/>
            <person name="Ortet P."/>
            <person name="Schaeffer C."/>
            <person name="Siguier P."/>
            <person name="Alexander Thil Smith A."/>
            <person name="Van Dorsselaer A."/>
            <person name="Weissenbach J."/>
            <person name="Medigue C."/>
            <person name="Le Paslier D."/>
        </authorList>
    </citation>
    <scope>NUCLEOTIDE SEQUENCE</scope>
</reference>
<proteinExistence type="predicted"/>
<comment type="caution">
    <text evidence="2">The sequence shown here is derived from an EMBL/GenBank/DDBJ whole genome shotgun (WGS) entry which is preliminary data.</text>
</comment>
<feature type="region of interest" description="Disordered" evidence="1">
    <location>
        <begin position="42"/>
        <end position="75"/>
    </location>
</feature>
<name>E6QH63_9ZZZZ</name>
<evidence type="ECO:0000313" key="2">
    <source>
        <dbReference type="EMBL" id="CBI06577.1"/>
    </source>
</evidence>
<evidence type="ECO:0000256" key="1">
    <source>
        <dbReference type="SAM" id="MobiDB-lite"/>
    </source>
</evidence>
<dbReference type="EMBL" id="CABP01000189">
    <property type="protein sequence ID" value="CBI06577.1"/>
    <property type="molecule type" value="Genomic_DNA"/>
</dbReference>
<protein>
    <submittedName>
        <fullName evidence="2">Uncharacterized protein</fullName>
    </submittedName>
</protein>
<organism evidence="2">
    <name type="scientific">mine drainage metagenome</name>
    <dbReference type="NCBI Taxonomy" id="410659"/>
    <lineage>
        <taxon>unclassified sequences</taxon>
        <taxon>metagenomes</taxon>
        <taxon>ecological metagenomes</taxon>
    </lineage>
</organism>